<feature type="signal peptide" evidence="2">
    <location>
        <begin position="1"/>
        <end position="23"/>
    </location>
</feature>
<keyword evidence="4" id="KW-1185">Reference proteome</keyword>
<protein>
    <recommendedName>
        <fullName evidence="5">Pentapeptide MXKDX repeat protein</fullName>
    </recommendedName>
</protein>
<evidence type="ECO:0000256" key="1">
    <source>
        <dbReference type="SAM" id="MobiDB-lite"/>
    </source>
</evidence>
<dbReference type="EMBL" id="CP095053">
    <property type="protein sequence ID" value="UOR06765.1"/>
    <property type="molecule type" value="Genomic_DNA"/>
</dbReference>
<dbReference type="AlphaFoldDB" id="A0A8T9SY27"/>
<evidence type="ECO:0000313" key="3">
    <source>
        <dbReference type="EMBL" id="UOR06765.1"/>
    </source>
</evidence>
<gene>
    <name evidence="3" type="ORF">MUN82_06600</name>
</gene>
<dbReference type="RefSeq" id="WP_245096005.1">
    <property type="nucleotide sequence ID" value="NZ_CP095053.1"/>
</dbReference>
<reference evidence="3 4" key="1">
    <citation type="submission" date="2022-04" db="EMBL/GenBank/DDBJ databases">
        <title>Hymenobacter sp. isolated from the air.</title>
        <authorList>
            <person name="Won M."/>
            <person name="Lee C.-M."/>
            <person name="Woen H.-Y."/>
            <person name="Kwon S.-W."/>
        </authorList>
    </citation>
    <scope>NUCLEOTIDE SEQUENCE [LARGE SCALE GENOMIC DNA]</scope>
    <source>
        <strain evidence="4">5413 J-13</strain>
    </source>
</reference>
<organism evidence="3 4">
    <name type="scientific">Hymenobacter aerilatus</name>
    <dbReference type="NCBI Taxonomy" id="2932251"/>
    <lineage>
        <taxon>Bacteria</taxon>
        <taxon>Pseudomonadati</taxon>
        <taxon>Bacteroidota</taxon>
        <taxon>Cytophagia</taxon>
        <taxon>Cytophagales</taxon>
        <taxon>Hymenobacteraceae</taxon>
        <taxon>Hymenobacter</taxon>
    </lineage>
</organism>
<proteinExistence type="predicted"/>
<evidence type="ECO:0000313" key="4">
    <source>
        <dbReference type="Proteomes" id="UP000829925"/>
    </source>
</evidence>
<evidence type="ECO:0008006" key="5">
    <source>
        <dbReference type="Google" id="ProtNLM"/>
    </source>
</evidence>
<feature type="chain" id="PRO_5035791645" description="Pentapeptide MXKDX repeat protein" evidence="2">
    <location>
        <begin position="24"/>
        <end position="75"/>
    </location>
</feature>
<dbReference type="KEGG" id="haei:MUN82_06600"/>
<accession>A0A8T9SY27</accession>
<evidence type="ECO:0000256" key="2">
    <source>
        <dbReference type="SAM" id="SignalP"/>
    </source>
</evidence>
<keyword evidence="2" id="KW-0732">Signal</keyword>
<dbReference type="Proteomes" id="UP000829925">
    <property type="component" value="Chromosome"/>
</dbReference>
<feature type="region of interest" description="Disordered" evidence="1">
    <location>
        <begin position="29"/>
        <end position="75"/>
    </location>
</feature>
<sequence length="75" mass="8381">MKKSLFFAAVCALLLSAGERALAQTAPMKSDTTKVKMNHRQAKLKTDDGKAKISRKKDKVRMKSDGMKTVPQQMR</sequence>
<name>A0A8T9SY27_9BACT</name>